<dbReference type="Pfam" id="PF00334">
    <property type="entry name" value="NDK"/>
    <property type="match status" value="1"/>
</dbReference>
<dbReference type="EMBL" id="JALNTZ010000226">
    <property type="protein sequence ID" value="KAJ3636327.1"/>
    <property type="molecule type" value="Genomic_DNA"/>
</dbReference>
<keyword evidence="4 9" id="KW-0547">Nucleotide-binding</keyword>
<organism evidence="11 12">
    <name type="scientific">Zophobas morio</name>
    <dbReference type="NCBI Taxonomy" id="2755281"/>
    <lineage>
        <taxon>Eukaryota</taxon>
        <taxon>Metazoa</taxon>
        <taxon>Ecdysozoa</taxon>
        <taxon>Arthropoda</taxon>
        <taxon>Hexapoda</taxon>
        <taxon>Insecta</taxon>
        <taxon>Pterygota</taxon>
        <taxon>Neoptera</taxon>
        <taxon>Endopterygota</taxon>
        <taxon>Coleoptera</taxon>
        <taxon>Polyphaga</taxon>
        <taxon>Cucujiformia</taxon>
        <taxon>Tenebrionidae</taxon>
        <taxon>Zophobas</taxon>
    </lineage>
</organism>
<evidence type="ECO:0000256" key="7">
    <source>
        <dbReference type="PROSITE-ProRule" id="PRU00706"/>
    </source>
</evidence>
<dbReference type="InterPro" id="IPR034907">
    <property type="entry name" value="NDK-like_dom"/>
</dbReference>
<comment type="caution">
    <text evidence="11">The sequence shown here is derived from an EMBL/GenBank/DDBJ whole genome shotgun (WGS) entry which is preliminary data.</text>
</comment>
<reference evidence="11" key="1">
    <citation type="journal article" date="2023" name="G3 (Bethesda)">
        <title>Whole genome assemblies of Zophobas morio and Tenebrio molitor.</title>
        <authorList>
            <person name="Kaur S."/>
            <person name="Stinson S.A."/>
            <person name="diCenzo G.C."/>
        </authorList>
    </citation>
    <scope>NUCLEOTIDE SEQUENCE</scope>
    <source>
        <strain evidence="11">QUZm001</strain>
    </source>
</reference>
<keyword evidence="5 9" id="KW-0418">Kinase</keyword>
<dbReference type="GO" id="GO:0006228">
    <property type="term" value="P:UTP biosynthetic process"/>
    <property type="evidence" value="ECO:0007669"/>
    <property type="project" value="InterPro"/>
</dbReference>
<dbReference type="InterPro" id="IPR036850">
    <property type="entry name" value="NDK-like_dom_sf"/>
</dbReference>
<dbReference type="NCBIfam" id="NF001908">
    <property type="entry name" value="PRK00668.1"/>
    <property type="match status" value="1"/>
</dbReference>
<dbReference type="AlphaFoldDB" id="A0AA38M1N5"/>
<feature type="binding site" evidence="7">
    <location>
        <position position="59"/>
    </location>
    <ligand>
        <name>ATP</name>
        <dbReference type="ChEBI" id="CHEBI:30616"/>
    </ligand>
</feature>
<dbReference type="EC" id="2.7.4.6" evidence="9"/>
<evidence type="ECO:0000256" key="6">
    <source>
        <dbReference type="ARBA" id="ARBA00022840"/>
    </source>
</evidence>
<dbReference type="PRINTS" id="PR01243">
    <property type="entry name" value="NUCDPKINASE"/>
</dbReference>
<dbReference type="SUPFAM" id="SSF54919">
    <property type="entry name" value="Nucleoside diphosphate kinase, NDK"/>
    <property type="match status" value="1"/>
</dbReference>
<dbReference type="PANTHER" id="PTHR11349">
    <property type="entry name" value="NUCLEOSIDE DIPHOSPHATE KINASE"/>
    <property type="match status" value="1"/>
</dbReference>
<evidence type="ECO:0000256" key="1">
    <source>
        <dbReference type="ARBA" id="ARBA00001946"/>
    </source>
</evidence>
<dbReference type="Proteomes" id="UP001168821">
    <property type="component" value="Unassembled WGS sequence"/>
</dbReference>
<comment type="cofactor">
    <cofactor evidence="1">
        <name>Mg(2+)</name>
        <dbReference type="ChEBI" id="CHEBI:18420"/>
    </cofactor>
</comment>
<feature type="binding site" evidence="7">
    <location>
        <position position="104"/>
    </location>
    <ligand>
        <name>ATP</name>
        <dbReference type="ChEBI" id="CHEBI:30616"/>
    </ligand>
</feature>
<feature type="binding site" evidence="7">
    <location>
        <position position="93"/>
    </location>
    <ligand>
        <name>ATP</name>
        <dbReference type="ChEBI" id="CHEBI:30616"/>
    </ligand>
</feature>
<proteinExistence type="inferred from homology"/>
<dbReference type="Gene3D" id="3.30.70.141">
    <property type="entry name" value="Nucleoside diphosphate kinase-like domain"/>
    <property type="match status" value="1"/>
</dbReference>
<evidence type="ECO:0000256" key="3">
    <source>
        <dbReference type="ARBA" id="ARBA00022679"/>
    </source>
</evidence>
<accession>A0AA38M1N5</accession>
<comment type="similarity">
    <text evidence="2 7 8">Belongs to the NDK family.</text>
</comment>
<feature type="domain" description="Nucleoside diphosphate kinase-like" evidence="10">
    <location>
        <begin position="3"/>
        <end position="140"/>
    </location>
</feature>
<protein>
    <recommendedName>
        <fullName evidence="9">Nucleoside diphosphate kinase</fullName>
        <ecNumber evidence="9">2.7.4.6</ecNumber>
    </recommendedName>
</protein>
<keyword evidence="3 9" id="KW-0808">Transferase</keyword>
<evidence type="ECO:0000256" key="9">
    <source>
        <dbReference type="RuleBase" id="RU004013"/>
    </source>
</evidence>
<sequence>MSSERTFIMIKPDGVQRTLVGDIIQRFEKKGLKLTALKMFQASMDLLRQHYNDLSSKSFFEDLINYMSSGPLVCMVWEGLNAVKTGRQMLGETDPFNSLPGTIRGDYCLHIGRNVCHGSDSIDSAEKEIYLWFKKDELCLWSKTTAQWLYE</sequence>
<dbReference type="GO" id="GO:0004550">
    <property type="term" value="F:nucleoside diphosphate kinase activity"/>
    <property type="evidence" value="ECO:0007669"/>
    <property type="project" value="UniProtKB-EC"/>
</dbReference>
<evidence type="ECO:0000313" key="12">
    <source>
        <dbReference type="Proteomes" id="UP001168821"/>
    </source>
</evidence>
<feature type="active site" description="Pros-phosphohistidine intermediate" evidence="7">
    <location>
        <position position="117"/>
    </location>
</feature>
<gene>
    <name evidence="11" type="ORF">Zmor_008744</name>
</gene>
<feature type="binding site" evidence="7">
    <location>
        <position position="87"/>
    </location>
    <ligand>
        <name>ATP</name>
        <dbReference type="ChEBI" id="CHEBI:30616"/>
    </ligand>
</feature>
<feature type="binding site" evidence="7">
    <location>
        <position position="11"/>
    </location>
    <ligand>
        <name>ATP</name>
        <dbReference type="ChEBI" id="CHEBI:30616"/>
    </ligand>
</feature>
<dbReference type="InterPro" id="IPR001564">
    <property type="entry name" value="Nucleoside_diP_kinase"/>
</dbReference>
<evidence type="ECO:0000256" key="2">
    <source>
        <dbReference type="ARBA" id="ARBA00008142"/>
    </source>
</evidence>
<evidence type="ECO:0000313" key="11">
    <source>
        <dbReference type="EMBL" id="KAJ3636327.1"/>
    </source>
</evidence>
<dbReference type="PROSITE" id="PS00469">
    <property type="entry name" value="NDPK"/>
    <property type="match status" value="1"/>
</dbReference>
<name>A0AA38M1N5_9CUCU</name>
<evidence type="ECO:0000256" key="5">
    <source>
        <dbReference type="ARBA" id="ARBA00022777"/>
    </source>
</evidence>
<dbReference type="SMART" id="SM00562">
    <property type="entry name" value="NDK"/>
    <property type="match status" value="1"/>
</dbReference>
<keyword evidence="6 9" id="KW-0067">ATP-binding</keyword>
<dbReference type="GO" id="GO:0006183">
    <property type="term" value="P:GTP biosynthetic process"/>
    <property type="evidence" value="ECO:0007669"/>
    <property type="project" value="InterPro"/>
</dbReference>
<dbReference type="InterPro" id="IPR023005">
    <property type="entry name" value="Nucleoside_diP_kinase_AS"/>
</dbReference>
<comment type="catalytic activity">
    <reaction evidence="9">
        <text>a 2'-deoxyribonucleoside 5'-diphosphate + ATP = a 2'-deoxyribonucleoside 5'-triphosphate + ADP</text>
        <dbReference type="Rhea" id="RHEA:44640"/>
        <dbReference type="ChEBI" id="CHEBI:30616"/>
        <dbReference type="ChEBI" id="CHEBI:61560"/>
        <dbReference type="ChEBI" id="CHEBI:73316"/>
        <dbReference type="ChEBI" id="CHEBI:456216"/>
        <dbReference type="EC" id="2.7.4.6"/>
    </reaction>
</comment>
<evidence type="ECO:0000259" key="10">
    <source>
        <dbReference type="SMART" id="SM00562"/>
    </source>
</evidence>
<dbReference type="PROSITE" id="PS51374">
    <property type="entry name" value="NDPK_LIKE"/>
    <property type="match status" value="1"/>
</dbReference>
<dbReference type="GO" id="GO:0006241">
    <property type="term" value="P:CTP biosynthetic process"/>
    <property type="evidence" value="ECO:0007669"/>
    <property type="project" value="InterPro"/>
</dbReference>
<dbReference type="FunFam" id="3.30.70.141:FF:000002">
    <property type="entry name" value="Nucleoside diphosphate kinase"/>
    <property type="match status" value="1"/>
</dbReference>
<dbReference type="GO" id="GO:0005524">
    <property type="term" value="F:ATP binding"/>
    <property type="evidence" value="ECO:0007669"/>
    <property type="project" value="UniProtKB-KW"/>
</dbReference>
<dbReference type="HAMAP" id="MF_00451">
    <property type="entry name" value="NDP_kinase"/>
    <property type="match status" value="1"/>
</dbReference>
<evidence type="ECO:0000256" key="8">
    <source>
        <dbReference type="RuleBase" id="RU004011"/>
    </source>
</evidence>
<feature type="binding site" evidence="7">
    <location>
        <position position="114"/>
    </location>
    <ligand>
        <name>ATP</name>
        <dbReference type="ChEBI" id="CHEBI:30616"/>
    </ligand>
</feature>
<keyword evidence="12" id="KW-1185">Reference proteome</keyword>
<evidence type="ECO:0000256" key="4">
    <source>
        <dbReference type="ARBA" id="ARBA00022741"/>
    </source>
</evidence>
<dbReference type="CDD" id="cd04413">
    <property type="entry name" value="NDPk_I"/>
    <property type="match status" value="1"/>
</dbReference>